<gene>
    <name evidence="1" type="ORF">SAMN06265361_10946</name>
</gene>
<organism evidence="1 2">
    <name type="scientific">Laceyella tengchongensis</name>
    <dbReference type="NCBI Taxonomy" id="574699"/>
    <lineage>
        <taxon>Bacteria</taxon>
        <taxon>Bacillati</taxon>
        <taxon>Bacillota</taxon>
        <taxon>Bacilli</taxon>
        <taxon>Bacillales</taxon>
        <taxon>Thermoactinomycetaceae</taxon>
        <taxon>Laceyella</taxon>
    </lineage>
</organism>
<sequence>MKPDNSFFTEIFRKGFYQEARFVNEIIQTSRAADFGLRKTCCKMLLNDLNMVLITDLE</sequence>
<evidence type="ECO:0000313" key="2">
    <source>
        <dbReference type="Proteomes" id="UP001157946"/>
    </source>
</evidence>
<accession>A0AA45WRR9</accession>
<evidence type="ECO:0000313" key="1">
    <source>
        <dbReference type="EMBL" id="SMP32830.1"/>
    </source>
</evidence>
<reference evidence="1" key="1">
    <citation type="submission" date="2017-05" db="EMBL/GenBank/DDBJ databases">
        <authorList>
            <person name="Varghese N."/>
            <person name="Submissions S."/>
        </authorList>
    </citation>
    <scope>NUCLEOTIDE SEQUENCE</scope>
    <source>
        <strain evidence="1">DSM 45262</strain>
    </source>
</reference>
<proteinExistence type="predicted"/>
<dbReference type="EMBL" id="FXTU01000009">
    <property type="protein sequence ID" value="SMP32830.1"/>
    <property type="molecule type" value="Genomic_DNA"/>
</dbReference>
<comment type="caution">
    <text evidence="1">The sequence shown here is derived from an EMBL/GenBank/DDBJ whole genome shotgun (WGS) entry which is preliminary data.</text>
</comment>
<dbReference type="Proteomes" id="UP001157946">
    <property type="component" value="Unassembled WGS sequence"/>
</dbReference>
<keyword evidence="2" id="KW-1185">Reference proteome</keyword>
<name>A0AA45WRR9_9BACL</name>
<dbReference type="AlphaFoldDB" id="A0AA45WRR9"/>
<protein>
    <submittedName>
        <fullName evidence="1">Uncharacterized protein</fullName>
    </submittedName>
</protein>